<evidence type="ECO:0000313" key="3">
    <source>
        <dbReference type="Proteomes" id="UP001209540"/>
    </source>
</evidence>
<accession>A0AAD5PD19</accession>
<sequence length="159" mass="17900">MDTNWCSWCDKAVSSFSDSLYCSAECMQSDALAHNPLLGYDFSEYRGFLTTNILERRSSWGDEVQSISSVQSSSSSHSHHHHQHHTMPSLSSSVSSNGSSIYQTTSSHHQHYDDLLASSSSSPPQPSQQHQQKKQNQIQVHHQKSSMPRLNILLEHFSL</sequence>
<gene>
    <name evidence="2" type="ORF">BDA99DRAFT_540128</name>
</gene>
<feature type="compositionally biased region" description="Low complexity" evidence="1">
    <location>
        <begin position="89"/>
        <end position="100"/>
    </location>
</feature>
<dbReference type="AlphaFoldDB" id="A0AAD5PD19"/>
<proteinExistence type="predicted"/>
<organism evidence="2 3">
    <name type="scientific">Phascolomyces articulosus</name>
    <dbReference type="NCBI Taxonomy" id="60185"/>
    <lineage>
        <taxon>Eukaryota</taxon>
        <taxon>Fungi</taxon>
        <taxon>Fungi incertae sedis</taxon>
        <taxon>Mucoromycota</taxon>
        <taxon>Mucoromycotina</taxon>
        <taxon>Mucoromycetes</taxon>
        <taxon>Mucorales</taxon>
        <taxon>Lichtheimiaceae</taxon>
        <taxon>Phascolomyces</taxon>
    </lineage>
</organism>
<feature type="compositionally biased region" description="Low complexity" evidence="1">
    <location>
        <begin position="118"/>
        <end position="140"/>
    </location>
</feature>
<reference evidence="2" key="1">
    <citation type="journal article" date="2022" name="IScience">
        <title>Evolution of zygomycete secretomes and the origins of terrestrial fungal ecologies.</title>
        <authorList>
            <person name="Chang Y."/>
            <person name="Wang Y."/>
            <person name="Mondo S."/>
            <person name="Ahrendt S."/>
            <person name="Andreopoulos W."/>
            <person name="Barry K."/>
            <person name="Beard J."/>
            <person name="Benny G.L."/>
            <person name="Blankenship S."/>
            <person name="Bonito G."/>
            <person name="Cuomo C."/>
            <person name="Desiro A."/>
            <person name="Gervers K.A."/>
            <person name="Hundley H."/>
            <person name="Kuo A."/>
            <person name="LaButti K."/>
            <person name="Lang B.F."/>
            <person name="Lipzen A."/>
            <person name="O'Donnell K."/>
            <person name="Pangilinan J."/>
            <person name="Reynolds N."/>
            <person name="Sandor L."/>
            <person name="Smith M.E."/>
            <person name="Tsang A."/>
            <person name="Grigoriev I.V."/>
            <person name="Stajich J.E."/>
            <person name="Spatafora J.W."/>
        </authorList>
    </citation>
    <scope>NUCLEOTIDE SEQUENCE</scope>
    <source>
        <strain evidence="2">RSA 2281</strain>
    </source>
</reference>
<reference evidence="2" key="2">
    <citation type="submission" date="2023-02" db="EMBL/GenBank/DDBJ databases">
        <authorList>
            <consortium name="DOE Joint Genome Institute"/>
            <person name="Mondo S.J."/>
            <person name="Chang Y."/>
            <person name="Wang Y."/>
            <person name="Ahrendt S."/>
            <person name="Andreopoulos W."/>
            <person name="Barry K."/>
            <person name="Beard J."/>
            <person name="Benny G.L."/>
            <person name="Blankenship S."/>
            <person name="Bonito G."/>
            <person name="Cuomo C."/>
            <person name="Desiro A."/>
            <person name="Gervers K.A."/>
            <person name="Hundley H."/>
            <person name="Kuo A."/>
            <person name="LaButti K."/>
            <person name="Lang B.F."/>
            <person name="Lipzen A."/>
            <person name="O'Donnell K."/>
            <person name="Pangilinan J."/>
            <person name="Reynolds N."/>
            <person name="Sandor L."/>
            <person name="Smith M.W."/>
            <person name="Tsang A."/>
            <person name="Grigoriev I.V."/>
            <person name="Stajich J.E."/>
            <person name="Spatafora J.W."/>
        </authorList>
    </citation>
    <scope>NUCLEOTIDE SEQUENCE</scope>
    <source>
        <strain evidence="2">RSA 2281</strain>
    </source>
</reference>
<dbReference type="InterPro" id="IPR024368">
    <property type="entry name" value="Ecl1/2/3"/>
</dbReference>
<evidence type="ECO:0000256" key="1">
    <source>
        <dbReference type="SAM" id="MobiDB-lite"/>
    </source>
</evidence>
<evidence type="ECO:0000313" key="2">
    <source>
        <dbReference type="EMBL" id="KAI9255214.1"/>
    </source>
</evidence>
<dbReference type="Pfam" id="PF12855">
    <property type="entry name" value="Ecl1"/>
    <property type="match status" value="1"/>
</dbReference>
<name>A0AAD5PD19_9FUNG</name>
<comment type="caution">
    <text evidence="2">The sequence shown here is derived from an EMBL/GenBank/DDBJ whole genome shotgun (WGS) entry which is preliminary data.</text>
</comment>
<feature type="compositionally biased region" description="Low complexity" evidence="1">
    <location>
        <begin position="65"/>
        <end position="76"/>
    </location>
</feature>
<feature type="region of interest" description="Disordered" evidence="1">
    <location>
        <begin position="65"/>
        <end position="147"/>
    </location>
</feature>
<dbReference type="Proteomes" id="UP001209540">
    <property type="component" value="Unassembled WGS sequence"/>
</dbReference>
<keyword evidence="3" id="KW-1185">Reference proteome</keyword>
<protein>
    <submittedName>
        <fullName evidence="2">Uncharacterized protein</fullName>
    </submittedName>
</protein>
<dbReference type="EMBL" id="JAIXMP010000023">
    <property type="protein sequence ID" value="KAI9255214.1"/>
    <property type="molecule type" value="Genomic_DNA"/>
</dbReference>